<protein>
    <submittedName>
        <fullName evidence="1">Cyclase</fullName>
    </submittedName>
</protein>
<dbReference type="InterPro" id="IPR037175">
    <property type="entry name" value="KFase_sf"/>
</dbReference>
<dbReference type="AlphaFoldDB" id="A0A3A9K394"/>
<dbReference type="SUPFAM" id="SSF102198">
    <property type="entry name" value="Putative cyclase"/>
    <property type="match status" value="1"/>
</dbReference>
<evidence type="ECO:0000313" key="1">
    <source>
        <dbReference type="EMBL" id="RKL65738.1"/>
    </source>
</evidence>
<dbReference type="GO" id="GO:0004061">
    <property type="term" value="F:arylformamidase activity"/>
    <property type="evidence" value="ECO:0007669"/>
    <property type="project" value="InterPro"/>
</dbReference>
<dbReference type="Proteomes" id="UP000281498">
    <property type="component" value="Unassembled WGS sequence"/>
</dbReference>
<dbReference type="InterPro" id="IPR007325">
    <property type="entry name" value="KFase/CYL"/>
</dbReference>
<dbReference type="GO" id="GO:0019441">
    <property type="term" value="P:L-tryptophan catabolic process to kynurenine"/>
    <property type="evidence" value="ECO:0007669"/>
    <property type="project" value="InterPro"/>
</dbReference>
<dbReference type="OrthoDB" id="9796085at2"/>
<sequence length="231" mass="26181">MQKGDGRVQSLKKTYIDLSHTIEDGLITYKGLPAPIICDYLSREESRNHYEEGTEFQIGKIEMVSNTGTYVDVPFHRYASGKDLSEITINKMAGLEGIMINIDQSIKEIGEKFFYDLDVEGKAILIHTGWDRHWNTDQYFESHPYLTKNAAKYLVDKKAALVGIDSVNIDDTEGKSRPVHTTLLGAEILIVEHLCHLEELLNKRFIFNAVAPKIKGFGTFPVRAFAEIQQD</sequence>
<accession>A0A3A9K394</accession>
<proteinExistence type="predicted"/>
<dbReference type="PANTHER" id="PTHR31118:SF32">
    <property type="entry name" value="KYNURENINE FORMAMIDASE"/>
    <property type="match status" value="1"/>
</dbReference>
<keyword evidence="2" id="KW-1185">Reference proteome</keyword>
<name>A0A3A9K394_9BACI</name>
<dbReference type="PANTHER" id="PTHR31118">
    <property type="entry name" value="CYCLASE-LIKE PROTEIN 2"/>
    <property type="match status" value="1"/>
</dbReference>
<dbReference type="EMBL" id="PDOE01000012">
    <property type="protein sequence ID" value="RKL65738.1"/>
    <property type="molecule type" value="Genomic_DNA"/>
</dbReference>
<comment type="caution">
    <text evidence="1">The sequence shown here is derived from an EMBL/GenBank/DDBJ whole genome shotgun (WGS) entry which is preliminary data.</text>
</comment>
<organism evidence="1 2">
    <name type="scientific">Salipaludibacillus neizhouensis</name>
    <dbReference type="NCBI Taxonomy" id="885475"/>
    <lineage>
        <taxon>Bacteria</taxon>
        <taxon>Bacillati</taxon>
        <taxon>Bacillota</taxon>
        <taxon>Bacilli</taxon>
        <taxon>Bacillales</taxon>
        <taxon>Bacillaceae</taxon>
    </lineage>
</organism>
<dbReference type="Pfam" id="PF04199">
    <property type="entry name" value="Cyclase"/>
    <property type="match status" value="1"/>
</dbReference>
<dbReference type="Gene3D" id="3.50.30.50">
    <property type="entry name" value="Putative cyclase"/>
    <property type="match status" value="1"/>
</dbReference>
<gene>
    <name evidence="1" type="ORF">CR203_19000</name>
</gene>
<reference evidence="1 2" key="1">
    <citation type="submission" date="2017-10" db="EMBL/GenBank/DDBJ databases">
        <title>Bacillus sp. nov., a halophilic bacterium isolated from a Keqin Lake.</title>
        <authorList>
            <person name="Wang H."/>
        </authorList>
    </citation>
    <scope>NUCLEOTIDE SEQUENCE [LARGE SCALE GENOMIC DNA]</scope>
    <source>
        <strain evidence="1 2">KCTC 13187</strain>
    </source>
</reference>
<evidence type="ECO:0000313" key="2">
    <source>
        <dbReference type="Proteomes" id="UP000281498"/>
    </source>
</evidence>